<evidence type="ECO:0000256" key="4">
    <source>
        <dbReference type="ARBA" id="ARBA00022723"/>
    </source>
</evidence>
<protein>
    <submittedName>
        <fullName evidence="8">Uncharacterized protein</fullName>
    </submittedName>
</protein>
<dbReference type="InterPro" id="IPR023091">
    <property type="entry name" value="MetalPrtase_cat_dom_sf_prd"/>
</dbReference>
<evidence type="ECO:0000313" key="8">
    <source>
        <dbReference type="EMBL" id="CDF35699.1"/>
    </source>
</evidence>
<evidence type="ECO:0000313" key="9">
    <source>
        <dbReference type="Proteomes" id="UP000012073"/>
    </source>
</evidence>
<comment type="similarity">
    <text evidence="2">Belongs to the endoribonuclease YbeY family.</text>
</comment>
<dbReference type="PANTHER" id="PTHR46986">
    <property type="entry name" value="ENDORIBONUCLEASE YBEY, CHLOROPLASTIC"/>
    <property type="match status" value="1"/>
</dbReference>
<sequence>MTRASLSDEAHRITAVSRVDVSLQDVLPHKDIQDSVEQDTARLLAFLTPKSTAELSVSLVSDKIIRDLNLRWRGIDLTTDVLSFEQDGASGEVLGDIVVSMETAKRAADKRGISLNDELRVLLLHGVLHLLGFDHQDDDERHNVSWGCVLANFFFRDASNCCLGCQLLLTMVFFVCVSTLADSDGAS</sequence>
<keyword evidence="6" id="KW-0378">Hydrolase</keyword>
<dbReference type="PROSITE" id="PS01306">
    <property type="entry name" value="UPF0054"/>
    <property type="match status" value="1"/>
</dbReference>
<reference evidence="9" key="1">
    <citation type="journal article" date="2013" name="Proc. Natl. Acad. Sci. U.S.A.">
        <title>Genome structure and metabolic features in the red seaweed Chondrus crispus shed light on evolution of the Archaeplastida.</title>
        <authorList>
            <person name="Collen J."/>
            <person name="Porcel B."/>
            <person name="Carre W."/>
            <person name="Ball S.G."/>
            <person name="Chaparro C."/>
            <person name="Tonon T."/>
            <person name="Barbeyron T."/>
            <person name="Michel G."/>
            <person name="Noel B."/>
            <person name="Valentin K."/>
            <person name="Elias M."/>
            <person name="Artiguenave F."/>
            <person name="Arun A."/>
            <person name="Aury J.M."/>
            <person name="Barbosa-Neto J.F."/>
            <person name="Bothwell J.H."/>
            <person name="Bouget F.Y."/>
            <person name="Brillet L."/>
            <person name="Cabello-Hurtado F."/>
            <person name="Capella-Gutierrez S."/>
            <person name="Charrier B."/>
            <person name="Cladiere L."/>
            <person name="Cock J.M."/>
            <person name="Coelho S.M."/>
            <person name="Colleoni C."/>
            <person name="Czjzek M."/>
            <person name="Da Silva C."/>
            <person name="Delage L."/>
            <person name="Denoeud F."/>
            <person name="Deschamps P."/>
            <person name="Dittami S.M."/>
            <person name="Gabaldon T."/>
            <person name="Gachon C.M."/>
            <person name="Groisillier A."/>
            <person name="Herve C."/>
            <person name="Jabbari K."/>
            <person name="Katinka M."/>
            <person name="Kloareg B."/>
            <person name="Kowalczyk N."/>
            <person name="Labadie K."/>
            <person name="Leblanc C."/>
            <person name="Lopez P.J."/>
            <person name="McLachlan D.H."/>
            <person name="Meslet-Cladiere L."/>
            <person name="Moustafa A."/>
            <person name="Nehr Z."/>
            <person name="Nyvall Collen P."/>
            <person name="Panaud O."/>
            <person name="Partensky F."/>
            <person name="Poulain J."/>
            <person name="Rensing S.A."/>
            <person name="Rousvoal S."/>
            <person name="Samson G."/>
            <person name="Symeonidi A."/>
            <person name="Weissenbach J."/>
            <person name="Zambounis A."/>
            <person name="Wincker P."/>
            <person name="Boyen C."/>
        </authorList>
    </citation>
    <scope>NUCLEOTIDE SEQUENCE [LARGE SCALE GENOMIC DNA]</scope>
    <source>
        <strain evidence="9">cv. Stackhouse</strain>
    </source>
</reference>
<evidence type="ECO:0000256" key="5">
    <source>
        <dbReference type="ARBA" id="ARBA00022759"/>
    </source>
</evidence>
<dbReference type="Gramene" id="CDF35699">
    <property type="protein sequence ID" value="CDF35699"/>
    <property type="gene ID" value="CHC_T00004141001"/>
</dbReference>
<keyword evidence="3" id="KW-0540">Nuclease</keyword>
<organism evidence="8 9">
    <name type="scientific">Chondrus crispus</name>
    <name type="common">Carrageen Irish moss</name>
    <name type="synonym">Polymorpha crispa</name>
    <dbReference type="NCBI Taxonomy" id="2769"/>
    <lineage>
        <taxon>Eukaryota</taxon>
        <taxon>Rhodophyta</taxon>
        <taxon>Florideophyceae</taxon>
        <taxon>Rhodymeniophycidae</taxon>
        <taxon>Gigartinales</taxon>
        <taxon>Gigartinaceae</taxon>
        <taxon>Chondrus</taxon>
    </lineage>
</organism>
<evidence type="ECO:0000256" key="1">
    <source>
        <dbReference type="ARBA" id="ARBA00001947"/>
    </source>
</evidence>
<keyword evidence="4" id="KW-0479">Metal-binding</keyword>
<name>R7QC94_CHOCR</name>
<keyword evidence="5" id="KW-0255">Endonuclease</keyword>
<evidence type="ECO:0000256" key="7">
    <source>
        <dbReference type="ARBA" id="ARBA00022833"/>
    </source>
</evidence>
<comment type="cofactor">
    <cofactor evidence="1">
        <name>Zn(2+)</name>
        <dbReference type="ChEBI" id="CHEBI:29105"/>
    </cofactor>
</comment>
<dbReference type="PANTHER" id="PTHR46986:SF1">
    <property type="entry name" value="ENDORIBONUCLEASE YBEY, CHLOROPLASTIC"/>
    <property type="match status" value="1"/>
</dbReference>
<dbReference type="InterPro" id="IPR002036">
    <property type="entry name" value="YbeY"/>
</dbReference>
<evidence type="ECO:0000256" key="3">
    <source>
        <dbReference type="ARBA" id="ARBA00022722"/>
    </source>
</evidence>
<dbReference type="Proteomes" id="UP000012073">
    <property type="component" value="Unassembled WGS sequence"/>
</dbReference>
<dbReference type="STRING" id="2769.R7QC94"/>
<gene>
    <name evidence="8" type="ORF">CHC_T00004141001</name>
</gene>
<dbReference type="NCBIfam" id="TIGR00043">
    <property type="entry name" value="rRNA maturation RNase YbeY"/>
    <property type="match status" value="1"/>
</dbReference>
<keyword evidence="7" id="KW-0862">Zinc</keyword>
<dbReference type="EMBL" id="HG001741">
    <property type="protein sequence ID" value="CDF35699.1"/>
    <property type="molecule type" value="Genomic_DNA"/>
</dbReference>
<dbReference type="OrthoDB" id="27226at2759"/>
<dbReference type="KEGG" id="ccp:CHC_T00004141001"/>
<dbReference type="GO" id="GO:0004519">
    <property type="term" value="F:endonuclease activity"/>
    <property type="evidence" value="ECO:0007669"/>
    <property type="project" value="UniProtKB-KW"/>
</dbReference>
<dbReference type="GO" id="GO:0046872">
    <property type="term" value="F:metal ion binding"/>
    <property type="evidence" value="ECO:0007669"/>
    <property type="project" value="UniProtKB-KW"/>
</dbReference>
<dbReference type="Pfam" id="PF02130">
    <property type="entry name" value="YbeY"/>
    <property type="match status" value="1"/>
</dbReference>
<dbReference type="RefSeq" id="XP_005715518.1">
    <property type="nucleotide sequence ID" value="XM_005715461.1"/>
</dbReference>
<dbReference type="GeneID" id="17323231"/>
<dbReference type="HAMAP" id="MF_00009">
    <property type="entry name" value="Endoribonucl_YbeY"/>
    <property type="match status" value="1"/>
</dbReference>
<accession>R7QC94</accession>
<dbReference type="InterPro" id="IPR020549">
    <property type="entry name" value="YbeY_CS"/>
</dbReference>
<proteinExistence type="inferred from homology"/>
<evidence type="ECO:0000256" key="6">
    <source>
        <dbReference type="ARBA" id="ARBA00022801"/>
    </source>
</evidence>
<dbReference type="Gene3D" id="3.40.390.30">
    <property type="entry name" value="Metalloproteases ('zincins'), catalytic domain"/>
    <property type="match status" value="1"/>
</dbReference>
<dbReference type="GO" id="GO:0004222">
    <property type="term" value="F:metalloendopeptidase activity"/>
    <property type="evidence" value="ECO:0007669"/>
    <property type="project" value="InterPro"/>
</dbReference>
<dbReference type="GO" id="GO:0006364">
    <property type="term" value="P:rRNA processing"/>
    <property type="evidence" value="ECO:0007669"/>
    <property type="project" value="InterPro"/>
</dbReference>
<evidence type="ECO:0000256" key="2">
    <source>
        <dbReference type="ARBA" id="ARBA00010875"/>
    </source>
</evidence>
<dbReference type="SUPFAM" id="SSF55486">
    <property type="entry name" value="Metalloproteases ('zincins'), catalytic domain"/>
    <property type="match status" value="1"/>
</dbReference>
<dbReference type="AlphaFoldDB" id="R7QC94"/>
<keyword evidence="9" id="KW-1185">Reference proteome</keyword>